<evidence type="ECO:0000313" key="1">
    <source>
        <dbReference type="EMBL" id="MDT9594241.1"/>
    </source>
</evidence>
<reference evidence="1 2" key="1">
    <citation type="submission" date="2023-08" db="EMBL/GenBank/DDBJ databases">
        <title>Nocardioides seae sp. nov., a bacterium isolated from a soil.</title>
        <authorList>
            <person name="Wang X."/>
        </authorList>
    </citation>
    <scope>NUCLEOTIDE SEQUENCE [LARGE SCALE GENOMIC DNA]</scope>
    <source>
        <strain evidence="1 2">YZH12</strain>
    </source>
</reference>
<comment type="caution">
    <text evidence="1">The sequence shown here is derived from an EMBL/GenBank/DDBJ whole genome shotgun (WGS) entry which is preliminary data.</text>
</comment>
<dbReference type="RefSeq" id="WP_315733789.1">
    <property type="nucleotide sequence ID" value="NZ_JAVYII010000006.1"/>
</dbReference>
<gene>
    <name evidence="1" type="ORF">RDV89_14250</name>
</gene>
<accession>A0ABU3PYJ1</accession>
<proteinExistence type="predicted"/>
<evidence type="ECO:0000313" key="2">
    <source>
        <dbReference type="Proteomes" id="UP001268542"/>
    </source>
</evidence>
<organism evidence="1 2">
    <name type="scientific">Nocardioides imazamoxiresistens</name>
    <dbReference type="NCBI Taxonomy" id="3231893"/>
    <lineage>
        <taxon>Bacteria</taxon>
        <taxon>Bacillati</taxon>
        <taxon>Actinomycetota</taxon>
        <taxon>Actinomycetes</taxon>
        <taxon>Propionibacteriales</taxon>
        <taxon>Nocardioidaceae</taxon>
        <taxon>Nocardioides</taxon>
    </lineage>
</organism>
<keyword evidence="2" id="KW-1185">Reference proteome</keyword>
<sequence>MTSARLAADPRLSGDHFEIQVDGWLHRCHGDAIERNELVSWLCVVPAEGMLELDYHYSPEHDEDVDTATVTGRVVELEVLVDGVRVPVARVPSGAELNSRDPEQPVRIGAAWTDEVLEFAEEPLFVVTLAR</sequence>
<dbReference type="Proteomes" id="UP001268542">
    <property type="component" value="Unassembled WGS sequence"/>
</dbReference>
<protein>
    <submittedName>
        <fullName evidence="1">Uncharacterized protein</fullName>
    </submittedName>
</protein>
<name>A0ABU3PYJ1_9ACTN</name>
<dbReference type="EMBL" id="JAVYII010000006">
    <property type="protein sequence ID" value="MDT9594241.1"/>
    <property type="molecule type" value="Genomic_DNA"/>
</dbReference>